<sequence length="242" mass="27301">MNLRRKATIQKSGKEGQKGWLGQARRRIGSTMNQTSKTKTNKITQHGYIQTSRFPTHVHHYPLVLPREMKSAALASVVHRRPVPPRHAPSTVAYMYPLAARRPVQPSPNARSRPCLPVCRTLHAAVMALQAHSWQRWSFRLVNLSARALSFATVFARTAWGGKDDTTTPLPSLQKSSGRRMDQWVAEYMDLTTKRQLHSAAAYASLLPHLQHQEQNNLARSTAPLIWRCMLSMSPQPTDDSP</sequence>
<evidence type="ECO:0000313" key="2">
    <source>
        <dbReference type="EMBL" id="KAK7535186.1"/>
    </source>
</evidence>
<dbReference type="RefSeq" id="XP_066653911.1">
    <property type="nucleotide sequence ID" value="XM_066796272.1"/>
</dbReference>
<dbReference type="EMBL" id="JBBPEH010000008">
    <property type="protein sequence ID" value="KAK7535186.1"/>
    <property type="molecule type" value="Genomic_DNA"/>
</dbReference>
<reference evidence="2 3" key="1">
    <citation type="submission" date="2024-04" db="EMBL/GenBank/DDBJ databases">
        <title>Phyllosticta paracitricarpa is synonymous to the EU quarantine fungus P. citricarpa based on phylogenomic analyses.</title>
        <authorList>
            <consortium name="Lawrence Berkeley National Laboratory"/>
            <person name="Van ingen-buijs V.A."/>
            <person name="Van westerhoven A.C."/>
            <person name="Haridas S."/>
            <person name="Skiadas P."/>
            <person name="Martin F."/>
            <person name="Groenewald J.Z."/>
            <person name="Crous P.W."/>
            <person name="Seidl M.F."/>
        </authorList>
    </citation>
    <scope>NUCLEOTIDE SEQUENCE [LARGE SCALE GENOMIC DNA]</scope>
    <source>
        <strain evidence="2 3">CPC 17464</strain>
    </source>
</reference>
<organism evidence="2 3">
    <name type="scientific">Phyllosticta citribraziliensis</name>
    <dbReference type="NCBI Taxonomy" id="989973"/>
    <lineage>
        <taxon>Eukaryota</taxon>
        <taxon>Fungi</taxon>
        <taxon>Dikarya</taxon>
        <taxon>Ascomycota</taxon>
        <taxon>Pezizomycotina</taxon>
        <taxon>Dothideomycetes</taxon>
        <taxon>Dothideomycetes incertae sedis</taxon>
        <taxon>Botryosphaeriales</taxon>
        <taxon>Phyllostictaceae</taxon>
        <taxon>Phyllosticta</taxon>
    </lineage>
</organism>
<protein>
    <submittedName>
        <fullName evidence="2">Uncharacterized protein</fullName>
    </submittedName>
</protein>
<accession>A0ABR1LKX0</accession>
<dbReference type="GeneID" id="92029178"/>
<evidence type="ECO:0000256" key="1">
    <source>
        <dbReference type="SAM" id="MobiDB-lite"/>
    </source>
</evidence>
<comment type="caution">
    <text evidence="2">The sequence shown here is derived from an EMBL/GenBank/DDBJ whole genome shotgun (WGS) entry which is preliminary data.</text>
</comment>
<dbReference type="Proteomes" id="UP001360953">
    <property type="component" value="Unassembled WGS sequence"/>
</dbReference>
<feature type="region of interest" description="Disordered" evidence="1">
    <location>
        <begin position="1"/>
        <end position="22"/>
    </location>
</feature>
<keyword evidence="3" id="KW-1185">Reference proteome</keyword>
<gene>
    <name evidence="2" type="ORF">J3D65DRAFT_444106</name>
</gene>
<name>A0ABR1LKX0_9PEZI</name>
<proteinExistence type="predicted"/>
<evidence type="ECO:0000313" key="3">
    <source>
        <dbReference type="Proteomes" id="UP001360953"/>
    </source>
</evidence>